<dbReference type="PROSITE" id="PS51257">
    <property type="entry name" value="PROKAR_LIPOPROTEIN"/>
    <property type="match status" value="1"/>
</dbReference>
<protein>
    <submittedName>
        <fullName evidence="2">TIGR02234 family membrane protein</fullName>
    </submittedName>
</protein>
<dbReference type="Pfam" id="PF09534">
    <property type="entry name" value="Trp_oprn_chp"/>
    <property type="match status" value="1"/>
</dbReference>
<keyword evidence="1" id="KW-0812">Transmembrane</keyword>
<reference evidence="2 3" key="2">
    <citation type="submission" date="2020-06" db="EMBL/GenBank/DDBJ databases">
        <title>Antribacter stalactiti gen. nov., sp. nov., a new member of the family Nacardiaceae isolated from a cave.</title>
        <authorList>
            <person name="Kim I.S."/>
        </authorList>
    </citation>
    <scope>NUCLEOTIDE SEQUENCE [LARGE SCALE GENOMIC DNA]</scope>
    <source>
        <strain evidence="2 3">YC2-7</strain>
    </source>
</reference>
<reference evidence="2 3" key="1">
    <citation type="submission" date="2019-05" db="EMBL/GenBank/DDBJ databases">
        <authorList>
            <person name="Lee S.D."/>
        </authorList>
    </citation>
    <scope>NUCLEOTIDE SEQUENCE [LARGE SCALE GENOMIC DNA]</scope>
    <source>
        <strain evidence="2 3">YC2-7</strain>
    </source>
</reference>
<feature type="transmembrane region" description="Helical" evidence="1">
    <location>
        <begin position="52"/>
        <end position="74"/>
    </location>
</feature>
<sequence>MTSTVRRYPIVAALALAVAAACLWGAGKLTWVTVHSSDGLGADRTDDIAGSVWAAALTPLALVLVAGIAAVFAVRGLALRGLGVVLAAVGVAAAIPAISLLAGGATNDRAGRIAELKDRAVVTSVQTAPLAAALALVGAAAAVAAGALIVARRSDRGGLSSKYANPAVRREAAIAGDGEVSQRSLWDALDAGADPTIEGESDVGTQR</sequence>
<comment type="caution">
    <text evidence="2">The sequence shown here is derived from an EMBL/GenBank/DDBJ whole genome shotgun (WGS) entry which is preliminary data.</text>
</comment>
<keyword evidence="1" id="KW-1133">Transmembrane helix</keyword>
<accession>A0A848KFJ0</accession>
<evidence type="ECO:0000313" key="3">
    <source>
        <dbReference type="Proteomes" id="UP000535543"/>
    </source>
</evidence>
<evidence type="ECO:0000256" key="1">
    <source>
        <dbReference type="SAM" id="Phobius"/>
    </source>
</evidence>
<organism evidence="2 3">
    <name type="scientific">Antrihabitans stalactiti</name>
    <dbReference type="NCBI Taxonomy" id="2584121"/>
    <lineage>
        <taxon>Bacteria</taxon>
        <taxon>Bacillati</taxon>
        <taxon>Actinomycetota</taxon>
        <taxon>Actinomycetes</taxon>
        <taxon>Mycobacteriales</taxon>
        <taxon>Nocardiaceae</taxon>
        <taxon>Antrihabitans</taxon>
    </lineage>
</organism>
<dbReference type="InterPro" id="IPR019051">
    <property type="entry name" value="Trp_biosyn_TM_oprn/chp"/>
</dbReference>
<name>A0A848KFJ0_9NOCA</name>
<evidence type="ECO:0000313" key="2">
    <source>
        <dbReference type="EMBL" id="NMN94970.1"/>
    </source>
</evidence>
<feature type="transmembrane region" description="Helical" evidence="1">
    <location>
        <begin position="81"/>
        <end position="102"/>
    </location>
</feature>
<feature type="transmembrane region" description="Helical" evidence="1">
    <location>
        <begin position="130"/>
        <end position="151"/>
    </location>
</feature>
<dbReference type="InterPro" id="IPR011746">
    <property type="entry name" value="Trp_synth-assoc_CHP"/>
</dbReference>
<dbReference type="RefSeq" id="WP_169585679.1">
    <property type="nucleotide sequence ID" value="NZ_VCQU01000002.1"/>
</dbReference>
<keyword evidence="3" id="KW-1185">Reference proteome</keyword>
<dbReference type="Proteomes" id="UP000535543">
    <property type="component" value="Unassembled WGS sequence"/>
</dbReference>
<gene>
    <name evidence="2" type="ORF">FGL95_07965</name>
</gene>
<dbReference type="NCBIfam" id="TIGR02234">
    <property type="entry name" value="trp_oprn_chp"/>
    <property type="match status" value="1"/>
</dbReference>
<proteinExistence type="predicted"/>
<keyword evidence="1" id="KW-0472">Membrane</keyword>
<dbReference type="EMBL" id="VCQU01000002">
    <property type="protein sequence ID" value="NMN94970.1"/>
    <property type="molecule type" value="Genomic_DNA"/>
</dbReference>
<dbReference type="AlphaFoldDB" id="A0A848KFJ0"/>